<organism evidence="3 4">
    <name type="scientific">Paramecium octaurelia</name>
    <dbReference type="NCBI Taxonomy" id="43137"/>
    <lineage>
        <taxon>Eukaryota</taxon>
        <taxon>Sar</taxon>
        <taxon>Alveolata</taxon>
        <taxon>Ciliophora</taxon>
        <taxon>Intramacronucleata</taxon>
        <taxon>Oligohymenophorea</taxon>
        <taxon>Peniculida</taxon>
        <taxon>Parameciidae</taxon>
        <taxon>Paramecium</taxon>
    </lineage>
</organism>
<accession>A0A8S1SWI5</accession>
<keyword evidence="1" id="KW-0175">Coiled coil</keyword>
<gene>
    <name evidence="3" type="ORF">POCTA_138.1.T0150153</name>
</gene>
<feature type="coiled-coil region" evidence="1">
    <location>
        <begin position="19"/>
        <end position="53"/>
    </location>
</feature>
<proteinExistence type="predicted"/>
<name>A0A8S1SWI5_PAROT</name>
<sequence>MSKEVQELQEALEYQVDVVLRLEDERLLLQKENNIQKEKLKELNTMLQKYLGQQLLCIEKHTQTELQVKQNFEVQTQEDEIISDYSLSNSTVSVINQQSFTQQQDQSNSSKLLDQAKSLVKQSASRLPAKKLKFCGDNYKENKDNKDNQEKKEVKPANTKQLDSQSEALTREIVNLTKQLQQLKLQQRSQQDTIKKYEKDSGELVKLLEVKNEMLNKLRNENAEMAIIINQDKFKSVRQLDQELKKERDDKVKYQALANQKTEENQHLVEELKQFREVLSKLTNEFEKYRSTHNQSNVSQSKIDAVDTTFYQEELKIKASTINELKLQNQQLQEEVDYFRSLSLQQKKIAEKQEEDLDFYREILIKHKIIKQ</sequence>
<evidence type="ECO:0000256" key="2">
    <source>
        <dbReference type="SAM" id="MobiDB-lite"/>
    </source>
</evidence>
<dbReference type="EMBL" id="CAJJDP010000015">
    <property type="protein sequence ID" value="CAD8143669.1"/>
    <property type="molecule type" value="Genomic_DNA"/>
</dbReference>
<keyword evidence="4" id="KW-1185">Reference proteome</keyword>
<feature type="compositionally biased region" description="Basic and acidic residues" evidence="2">
    <location>
        <begin position="138"/>
        <end position="155"/>
    </location>
</feature>
<comment type="caution">
    <text evidence="3">The sequence shown here is derived from an EMBL/GenBank/DDBJ whole genome shotgun (WGS) entry which is preliminary data.</text>
</comment>
<protein>
    <submittedName>
        <fullName evidence="3">Uncharacterized protein</fullName>
    </submittedName>
</protein>
<dbReference type="Proteomes" id="UP000683925">
    <property type="component" value="Unassembled WGS sequence"/>
</dbReference>
<evidence type="ECO:0000256" key="1">
    <source>
        <dbReference type="SAM" id="Coils"/>
    </source>
</evidence>
<dbReference type="AlphaFoldDB" id="A0A8S1SWI5"/>
<reference evidence="3" key="1">
    <citation type="submission" date="2021-01" db="EMBL/GenBank/DDBJ databases">
        <authorList>
            <consortium name="Genoscope - CEA"/>
            <person name="William W."/>
        </authorList>
    </citation>
    <scope>NUCLEOTIDE SEQUENCE</scope>
</reference>
<evidence type="ECO:0000313" key="4">
    <source>
        <dbReference type="Proteomes" id="UP000683925"/>
    </source>
</evidence>
<dbReference type="OMA" id="CIEKHTQ"/>
<feature type="region of interest" description="Disordered" evidence="2">
    <location>
        <begin position="135"/>
        <end position="165"/>
    </location>
</feature>
<evidence type="ECO:0000313" key="3">
    <source>
        <dbReference type="EMBL" id="CAD8143669.1"/>
    </source>
</evidence>
<dbReference type="OrthoDB" id="309287at2759"/>